<sequence>MILSYLLTFYPYLHSPFSNDFPILEKWIPFCLAIVQKFDLLAGLDKRNLFDKILNRLSFPDGLEFIPNFNKIRNFFVYTAPLWFLLPNPDNFDLAPVESQNFVESFYDQFLFIILNNFFSLSNISFGGLRIFFQHHSSFISLIYNESSNSIQKSQALYNNFQKFSVFYAALIECQLECQFETFSFSIDDDKLINLSHISWTNHLFLDSKSFLDCFFDPNERYSDVRQSYFNKKFISIWVSDPLNFEI</sequence>
<organism evidence="1">
    <name type="scientific">Coptotermes formosanus</name>
    <name type="common">Formosan subterranean termite</name>
    <dbReference type="NCBI Taxonomy" id="36987"/>
    <lineage>
        <taxon>Eukaryota</taxon>
        <taxon>Metazoa</taxon>
        <taxon>Ecdysozoa</taxon>
        <taxon>Arthropoda</taxon>
        <taxon>Hexapoda</taxon>
        <taxon>Insecta</taxon>
        <taxon>Pterygota</taxon>
        <taxon>Neoptera</taxon>
        <taxon>Polyneoptera</taxon>
        <taxon>Dictyoptera</taxon>
        <taxon>Blattodea</taxon>
        <taxon>Blattoidea</taxon>
        <taxon>Termitoidae</taxon>
        <taxon>Rhinotermitidae</taxon>
        <taxon>Coptotermes</taxon>
    </lineage>
</organism>
<proteinExistence type="evidence at transcript level"/>
<protein>
    <submittedName>
        <fullName evidence="1">Uncharacterized protein</fullName>
    </submittedName>
</protein>
<evidence type="ECO:0000313" key="1">
    <source>
        <dbReference type="EMBL" id="AGM32910.1"/>
    </source>
</evidence>
<dbReference type="AlphaFoldDB" id="R4UP12"/>
<name>R4UP12_COPFO</name>
<dbReference type="EMBL" id="KC741086">
    <property type="protein sequence ID" value="AGM32910.1"/>
    <property type="molecule type" value="mRNA"/>
</dbReference>
<accession>R4UP12</accession>
<reference evidence="1" key="1">
    <citation type="submission" date="2013-03" db="EMBL/GenBank/DDBJ databases">
        <title>Immune-Related transcriptome of Coptotermes formosanus Shiraki workers: the defense mechanism.</title>
        <authorList>
            <person name="Hussain A."/>
            <person name="Li Y.F."/>
            <person name="Wen S.Y."/>
        </authorList>
    </citation>
    <scope>NUCLEOTIDE SEQUENCE</scope>
</reference>